<keyword evidence="2" id="KW-1185">Reference proteome</keyword>
<reference evidence="1 2" key="1">
    <citation type="journal article" date="2018" name="Front. Microbiol.">
        <title>Genome-Wide Analysis of Corynespora cassiicola Leaf Fall Disease Putative Effectors.</title>
        <authorList>
            <person name="Lopez D."/>
            <person name="Ribeiro S."/>
            <person name="Label P."/>
            <person name="Fumanal B."/>
            <person name="Venisse J.S."/>
            <person name="Kohler A."/>
            <person name="de Oliveira R.R."/>
            <person name="Labutti K."/>
            <person name="Lipzen A."/>
            <person name="Lail K."/>
            <person name="Bauer D."/>
            <person name="Ohm R.A."/>
            <person name="Barry K.W."/>
            <person name="Spatafora J."/>
            <person name="Grigoriev I.V."/>
            <person name="Martin F.M."/>
            <person name="Pujade-Renaud V."/>
        </authorList>
    </citation>
    <scope>NUCLEOTIDE SEQUENCE [LARGE SCALE GENOMIC DNA]</scope>
    <source>
        <strain evidence="1 2">Philippines</strain>
    </source>
</reference>
<evidence type="ECO:0000313" key="2">
    <source>
        <dbReference type="Proteomes" id="UP000240883"/>
    </source>
</evidence>
<name>A0A2T2N5R2_CORCC</name>
<accession>A0A2T2N5R2</accession>
<dbReference type="AlphaFoldDB" id="A0A2T2N5R2"/>
<evidence type="ECO:0000313" key="1">
    <source>
        <dbReference type="EMBL" id="PSN60787.1"/>
    </source>
</evidence>
<organism evidence="1 2">
    <name type="scientific">Corynespora cassiicola Philippines</name>
    <dbReference type="NCBI Taxonomy" id="1448308"/>
    <lineage>
        <taxon>Eukaryota</taxon>
        <taxon>Fungi</taxon>
        <taxon>Dikarya</taxon>
        <taxon>Ascomycota</taxon>
        <taxon>Pezizomycotina</taxon>
        <taxon>Dothideomycetes</taxon>
        <taxon>Pleosporomycetidae</taxon>
        <taxon>Pleosporales</taxon>
        <taxon>Corynesporascaceae</taxon>
        <taxon>Corynespora</taxon>
    </lineage>
</organism>
<dbReference type="EMBL" id="KZ678147">
    <property type="protein sequence ID" value="PSN60787.1"/>
    <property type="molecule type" value="Genomic_DNA"/>
</dbReference>
<protein>
    <submittedName>
        <fullName evidence="1">Uncharacterized protein</fullName>
    </submittedName>
</protein>
<dbReference type="Proteomes" id="UP000240883">
    <property type="component" value="Unassembled WGS sequence"/>
</dbReference>
<gene>
    <name evidence="1" type="ORF">BS50DRAFT_197897</name>
</gene>
<sequence length="252" mass="27144">MALVIGAASFPMSTASTHPGGSPVSHQSHTFVSCVESFGALPSLPSSPLASEATIIFTAVSLFHASCCALHPPMRHRLSAPTTPARLHLISTPTHPTHTHITFAFAPRRPPLTANASVRCQTDPPSDSSRNVLLPDPNLPAEAPIPPPSSCLPVYSRLLPSPEEGRGCFLGLAERLQISIWAWLLPVKAAIPGVHLQGAFHSSQIPHPRASHDLPYHAKFPRYQSTRTRPAKNVAQPYVAAYQFRLLIALIK</sequence>
<proteinExistence type="predicted"/>